<dbReference type="EMBL" id="JYDV01000155">
    <property type="protein sequence ID" value="KRZ28298.1"/>
    <property type="molecule type" value="Genomic_DNA"/>
</dbReference>
<comment type="subcellular location">
    <subcellularLocation>
        <location evidence="1">Membrane</location>
        <topology evidence="1">Multi-pass membrane protein</topology>
    </subcellularLocation>
</comment>
<evidence type="ECO:0000256" key="7">
    <source>
        <dbReference type="SAM" id="Phobius"/>
    </source>
</evidence>
<organism evidence="9 10">
    <name type="scientific">Trichinella pseudospiralis</name>
    <name type="common">Parasitic roundworm</name>
    <dbReference type="NCBI Taxonomy" id="6337"/>
    <lineage>
        <taxon>Eukaryota</taxon>
        <taxon>Metazoa</taxon>
        <taxon>Ecdysozoa</taxon>
        <taxon>Nematoda</taxon>
        <taxon>Enoplea</taxon>
        <taxon>Dorylaimia</taxon>
        <taxon>Trichinellida</taxon>
        <taxon>Trichinellidae</taxon>
        <taxon>Trichinella</taxon>
    </lineage>
</organism>
<keyword evidence="4 7" id="KW-0472">Membrane</keyword>
<dbReference type="InterPro" id="IPR003689">
    <property type="entry name" value="ZIP"/>
</dbReference>
<dbReference type="GO" id="GO:0046873">
    <property type="term" value="F:metal ion transmembrane transporter activity"/>
    <property type="evidence" value="ECO:0007669"/>
    <property type="project" value="InterPro"/>
</dbReference>
<dbReference type="Proteomes" id="UP000054826">
    <property type="component" value="Unassembled WGS sequence"/>
</dbReference>
<feature type="coiled-coil region" evidence="5">
    <location>
        <begin position="2202"/>
        <end position="2260"/>
    </location>
</feature>
<evidence type="ECO:0000259" key="8">
    <source>
        <dbReference type="SMART" id="SM01214"/>
    </source>
</evidence>
<evidence type="ECO:0000313" key="10">
    <source>
        <dbReference type="Proteomes" id="UP000054826"/>
    </source>
</evidence>
<evidence type="ECO:0000256" key="3">
    <source>
        <dbReference type="ARBA" id="ARBA00022989"/>
    </source>
</evidence>
<feature type="compositionally biased region" description="Polar residues" evidence="6">
    <location>
        <begin position="1940"/>
        <end position="1949"/>
    </location>
</feature>
<feature type="region of interest" description="Disordered" evidence="6">
    <location>
        <begin position="1923"/>
        <end position="1955"/>
    </location>
</feature>
<gene>
    <name evidence="9" type="ORF">T4C_5328</name>
</gene>
<feature type="transmembrane region" description="Helical" evidence="7">
    <location>
        <begin position="252"/>
        <end position="273"/>
    </location>
</feature>
<accession>A0A0V1IZX5</accession>
<feature type="transmembrane region" description="Helical" evidence="7">
    <location>
        <begin position="285"/>
        <end position="307"/>
    </location>
</feature>
<sequence length="2631" mass="299608">MLLLGKAVVQLNNVTNEVNNSSSLEKLKIILIVSLLLLTIISSILPLWFRRLALQPSSTSRRIFISYIFSLLSCFGGGVFLGTCILDLLPDTREVLDGVLYELFEEQSNFPLAEFFTAIGFSLILCIEQVVLYLRNGHFHYDDASDNVEALETVDDENRPLLDERKLSRQYSLVSDSGEEVHVDPWSHSALRALLMLLTLSTHALFEGLALGLVNDSTQAVQIFTALSIHKSLVGFSLGLRLVSFSSLSNLIIVLSCLAFSATGCLGGLIGLILSETLRSKMAKIITGALQGVACGTFLYIVTFEILPHELNAAIQCTPLKLFSFILGLGTISFLLFYNLLSNGQVTNLFLFAFSKAFNCGSISIDRFGFFYVEGLKFRFHTICMEVDRAWLKISPKSGSFFSQLLAFHKNLVLCFGYVRIEGAAAEFPNSRRPASQWARLPVRALFQAFQAVGVEMNSFNVALLDTFPGFLVHLAVEGVVLYPLKTSDTNCSRHGRLKLLTFKVLRRPSTFSTISAPLDWFTLTSGVDFSLISGVDIALPNHIQFDFCNPLASFSYDCIILLCSRLRGVTKSAGRTSSDNLSVLYRRVLLETNLDINVCNMLLQFYSEDFNLLKLEIMKASCKKTKPNEKVSYLIQCCDLVLKGILSRSLKLQVRRLEWCSNTARCEGVQNSGSSLLTEDVRAIFAYNSLIRWWLVGLNIRKKLTTAFDLTESSDFEESFSGLRSVNIQNCTVLLHMPDDVNIQFMLAKAFFSKSRNSKIEIGFHSFYMDFSFSYKNNLSGNRSTPKTHVWGNCSTFGGSLIELNKDGDRYKCRAVFKAVDLEYRQAWIRALWRLVDQLSAFAVDRLDIESQLKSSGQLLLDSWFSSCDLSVEILKIFIPCFDVELCGYIVAERVKFSTNSSKQQQSLHCSADTLKSGYLEITSPSIGVELESMRVKNKHESCLLGFSFFLNRKQKRVAVTVERNVSLNWSPVLHMIFLNVYKSANAFWAFINSDTGAHRQQKNKQKRKEKKENMDSSFFEYLNSFEIALLFDSGLCVQFNFPEQHELQFIFSSLKIAYLDAVPLFETCSVSIICDNYPIFQFEDVTVEKRANYEPLLLIRQSNKSLQTKTNSCWIWKINTLSVVFPYGYRFAAMHQQAILQFVILGNGYDCCTLTIPLEQCFSSFSLELCDDPFEVKLNDNYMLMMDECCEARRRHAILKRRLARRNVASPFYPKSDEHELYMGLQRKNASIYIQRSNTLYNGKPSRTGLFTWYVDFVDLVVIADSALFGSEKLSSEIRTLDADRLVPTIFKIQYAMRLLVRCCSPWPWNPSFGILFGRYVDFHFDKLFARMRDYPLPYLDVSDCSIRGKLIGCEMKGDENSEQEFNFVVGHKFGDVTLRHCLALLKYFYDLNTVIGELRWTYGPCWDPCMSMISACLELVNRPSLDPSPRLPFWDRIRLLLHGRLRVRCGQVVTSILASADPYNGTERLECTWDQLILEWTNGVVMLKCDFDMSVRTASKYDDCQLLHVPKCKMIMRMDWVCCGNPNNHYAVVLCAPNKLPSRTDDQPHDSYRQFRSSHLNISLVIDVQGEECLPEAQFYTNTFRWLARLRNTISAINRPIRRGPLYKNIRAPRAQLSRHYKSVVFLIKFPKFFVTYRPSFSTNKGVRLTCEALRFHTAFQLHFESSPSATNLCRRKRMKIATDFTDAEAKQVDVHVFSNCKLEEIEERKSFLIGVEKLAYFRELTALNRDNPTMTHKVSVYNVRGIWTEYNRDIVLWVYDNVQKSQTLRRNLSTQATKPLLTGSREMPKFEGSNEVDPTTEIVTTPPNNMESEMLEQLITESNFKSIAYCEENSDSKTDDLVGVSMSGDSDVVFTKWQIELVNVQVALRGCNSSGYLLCTAAHGKLTLRKHRPAWRGSQLLDKSTLIATLSGMQYFATVDGDEPKRRRSTTPDWGRSTSPSSSFGAGTDLSLPVLDEPDDAGCSCGRRSLSSSSSSSSSDICCESAAPAPGKCRSLGSLVSPPSPTIDGRRSVGDLRYTGRMPLPNPDHDVEFDDHRSNIETGEQIPSRRADQIQWLTKELVQENVNCAKNAFDVVQRVIDEAHSAGGVIPESVMQGGKLQRIISRCSCEVRISSFSENFDAAELEKFLMQSNHKESEYDPADCVTVIHPTLTIYTSSSQYYMILDIVNNLILYVDPQKKKSAEKLQKFRFEVQLLGRERLRSNILVLQNEARLLIAKNKARELELYHCMQHMLDNDKFEERFAVLEKLLEESKELLAAKSDDLHMAISCLKEKQLHRNRPPLGNRERSDLQSAVARRFEVSLQEVQWYLTEANGQLGLAEIQLQKFLYTKVSRINDSGEHVLEISKIKILNMLPNSPFKEVLQMKSQNENVRKPAVSIMCRELAPVGGISVLEHFEVTVRPMHVMLTYSFFNAMMNFFFPDRSDDQHGSASTDGRSSSKKRKSRFKLKLVQQSLLPRKRWLTQESGSYLDLMKSRAAKNKFFFNIRVNEVPMNVTYRGTKSSYIDNFKNFDLTFPLIEYNNQNWTWLDLAMAIKSRSLRVFVNQVVKRKLLKSQITPLFKRTKSRKGDELDEKDKKRIVLGAKLTRSFSEKNLKKTVASTFFREGAEVCFAYSEEVLVCSFFLNSS</sequence>
<proteinExistence type="predicted"/>
<name>A0A0V1IZX5_TRIPS</name>
<dbReference type="PANTHER" id="PTHR15678:SF6">
    <property type="entry name" value="BRIDGE-LIKE LIPID TRANSFER PROTEIN FAMILY MEMBER 2"/>
    <property type="match status" value="1"/>
</dbReference>
<dbReference type="PANTHER" id="PTHR15678">
    <property type="entry name" value="ANTIGEN MLAA-22-RELATED"/>
    <property type="match status" value="1"/>
</dbReference>
<feature type="domain" description="FMP27/BLTP2/Hobbit GFWDK motif-containing RBG unit" evidence="8">
    <location>
        <begin position="1336"/>
        <end position="1468"/>
    </location>
</feature>
<reference evidence="9 10" key="1">
    <citation type="submission" date="2015-01" db="EMBL/GenBank/DDBJ databases">
        <title>Evolution of Trichinella species and genotypes.</title>
        <authorList>
            <person name="Korhonen P.K."/>
            <person name="Edoardo P."/>
            <person name="Giuseppe L.R."/>
            <person name="Gasser R.B."/>
        </authorList>
    </citation>
    <scope>NUCLEOTIDE SEQUENCE [LARGE SCALE GENOMIC DNA]</scope>
    <source>
        <strain evidence="9">ISS176</strain>
    </source>
</reference>
<dbReference type="InterPro" id="IPR045167">
    <property type="entry name" value="Hobbit"/>
</dbReference>
<evidence type="ECO:0000256" key="2">
    <source>
        <dbReference type="ARBA" id="ARBA00022692"/>
    </source>
</evidence>
<feature type="transmembrane region" description="Helical" evidence="7">
    <location>
        <begin position="69"/>
        <end position="90"/>
    </location>
</feature>
<keyword evidence="5" id="KW-0175">Coiled coil</keyword>
<evidence type="ECO:0000256" key="4">
    <source>
        <dbReference type="ARBA" id="ARBA00023136"/>
    </source>
</evidence>
<evidence type="ECO:0000256" key="6">
    <source>
        <dbReference type="SAM" id="MobiDB-lite"/>
    </source>
</evidence>
<keyword evidence="2 7" id="KW-0812">Transmembrane</keyword>
<comment type="caution">
    <text evidence="9">The sequence shown here is derived from an EMBL/GenBank/DDBJ whole genome shotgun (WGS) entry which is preliminary data.</text>
</comment>
<dbReference type="GO" id="GO:0016020">
    <property type="term" value="C:membrane"/>
    <property type="evidence" value="ECO:0007669"/>
    <property type="project" value="UniProtKB-SubCell"/>
</dbReference>
<feature type="transmembrane region" description="Helical" evidence="7">
    <location>
        <begin position="194"/>
        <end position="214"/>
    </location>
</feature>
<protein>
    <recommendedName>
        <fullName evidence="8">FMP27/BLTP2/Hobbit GFWDK motif-containing RBG unit domain-containing protein</fullName>
    </recommendedName>
</protein>
<feature type="transmembrane region" description="Helical" evidence="7">
    <location>
        <begin position="29"/>
        <end position="49"/>
    </location>
</feature>
<feature type="transmembrane region" description="Helical" evidence="7">
    <location>
        <begin position="319"/>
        <end position="341"/>
    </location>
</feature>
<feature type="region of interest" description="Disordered" evidence="6">
    <location>
        <begin position="1788"/>
        <end position="1811"/>
    </location>
</feature>
<evidence type="ECO:0000313" key="9">
    <source>
        <dbReference type="EMBL" id="KRZ28298.1"/>
    </source>
</evidence>
<keyword evidence="3 7" id="KW-1133">Transmembrane helix</keyword>
<feature type="region of interest" description="Disordered" evidence="6">
    <location>
        <begin position="1992"/>
        <end position="2020"/>
    </location>
</feature>
<dbReference type="SMART" id="SM01214">
    <property type="entry name" value="Fmp27_GFWDK"/>
    <property type="match status" value="1"/>
</dbReference>
<dbReference type="Pfam" id="PF10344">
    <property type="entry name" value="Hobbit"/>
    <property type="match status" value="3"/>
</dbReference>
<dbReference type="Pfam" id="PF02535">
    <property type="entry name" value="Zip"/>
    <property type="match status" value="1"/>
</dbReference>
<dbReference type="InterPro" id="IPR019441">
    <property type="entry name" value="FMP27/BLTP2/Hobbit_GFWDK_RBG"/>
</dbReference>
<evidence type="ECO:0000256" key="5">
    <source>
        <dbReference type="SAM" id="Coils"/>
    </source>
</evidence>
<evidence type="ECO:0000256" key="1">
    <source>
        <dbReference type="ARBA" id="ARBA00004141"/>
    </source>
</evidence>
<feature type="transmembrane region" description="Helical" evidence="7">
    <location>
        <begin position="110"/>
        <end position="134"/>
    </location>
</feature>